<dbReference type="EMBL" id="JAMQJY010000001">
    <property type="protein sequence ID" value="MCM2675598.1"/>
    <property type="molecule type" value="Genomic_DNA"/>
</dbReference>
<name>A0ABT0XJQ5_9BACI</name>
<evidence type="ECO:0000313" key="1">
    <source>
        <dbReference type="EMBL" id="MCM2675598.1"/>
    </source>
</evidence>
<dbReference type="Proteomes" id="UP001203665">
    <property type="component" value="Unassembled WGS sequence"/>
</dbReference>
<protein>
    <submittedName>
        <fullName evidence="1">Replication terminator protein</fullName>
    </submittedName>
</protein>
<reference evidence="1" key="1">
    <citation type="submission" date="2022-06" db="EMBL/GenBank/DDBJ databases">
        <title>Alkalicoccobacillus porphyridii sp. nov., isolated from a marine red alga, Porphyridium purpureum and reclassification of Shouchella plakortidis and Shouchella gibsonii as Alkalicoccobacillus plakortidis comb. nov. and Alkalicoccobacillus gibsonii comb. nov.</title>
        <authorList>
            <person name="Kim K.H."/>
            <person name="Lee J.K."/>
            <person name="Han D.M."/>
            <person name="Baek J.H."/>
            <person name="Jeon C.O."/>
        </authorList>
    </citation>
    <scope>NUCLEOTIDE SEQUENCE</scope>
    <source>
        <strain evidence="1">DSM 19153</strain>
    </source>
</reference>
<comment type="caution">
    <text evidence="1">The sequence shown here is derived from an EMBL/GenBank/DDBJ whole genome shotgun (WGS) entry which is preliminary data.</text>
</comment>
<keyword evidence="2" id="KW-1185">Reference proteome</keyword>
<organism evidence="1 2">
    <name type="scientific">Alkalicoccobacillus plakortidis</name>
    <dbReference type="NCBI Taxonomy" id="444060"/>
    <lineage>
        <taxon>Bacteria</taxon>
        <taxon>Bacillati</taxon>
        <taxon>Bacillota</taxon>
        <taxon>Bacilli</taxon>
        <taxon>Bacillales</taxon>
        <taxon>Bacillaceae</taxon>
        <taxon>Alkalicoccobacillus</taxon>
    </lineage>
</organism>
<dbReference type="RefSeq" id="WP_251606505.1">
    <property type="nucleotide sequence ID" value="NZ_JAMQJY010000001.1"/>
</dbReference>
<accession>A0ABT0XJQ5</accession>
<gene>
    <name evidence="1" type="ORF">NDM98_08890</name>
</gene>
<evidence type="ECO:0000313" key="2">
    <source>
        <dbReference type="Proteomes" id="UP001203665"/>
    </source>
</evidence>
<sequence length="128" mass="14147">MSGIDLNNFADGGLAEKFNDELQKVLENMADPNTDPTKVRSITLSVSLKGDKKREVADVSVRATSKLQPYEDLETKLIMDRDSKGKMVGKELLSGTPGQTYFDDEGLYEDTGEKIVDFRKQKANGGNK</sequence>
<proteinExistence type="predicted"/>